<dbReference type="STRING" id="413882.AAW51_0202"/>
<dbReference type="CDD" id="cd04433">
    <property type="entry name" value="AFD_class_I"/>
    <property type="match status" value="1"/>
</dbReference>
<dbReference type="RefSeq" id="WP_047193135.1">
    <property type="nucleotide sequence ID" value="NZ_CP011371.1"/>
</dbReference>
<dbReference type="OrthoDB" id="9803968at2"/>
<dbReference type="Proteomes" id="UP000035352">
    <property type="component" value="Chromosome"/>
</dbReference>
<evidence type="ECO:0000259" key="4">
    <source>
        <dbReference type="Pfam" id="PF13193"/>
    </source>
</evidence>
<dbReference type="Pfam" id="PF13193">
    <property type="entry name" value="AMP-binding_C"/>
    <property type="match status" value="1"/>
</dbReference>
<evidence type="ECO:0000313" key="5">
    <source>
        <dbReference type="EMBL" id="AKJ26893.1"/>
    </source>
</evidence>
<evidence type="ECO:0000313" key="6">
    <source>
        <dbReference type="Proteomes" id="UP000035352"/>
    </source>
</evidence>
<comment type="similarity">
    <text evidence="1">Belongs to the ATP-dependent AMP-binding enzyme family.</text>
</comment>
<dbReference type="Gene3D" id="3.40.50.12780">
    <property type="entry name" value="N-terminal domain of ligase-like"/>
    <property type="match status" value="1"/>
</dbReference>
<organism evidence="5 6">
    <name type="scientific">Caldimonas brevitalea</name>
    <dbReference type="NCBI Taxonomy" id="413882"/>
    <lineage>
        <taxon>Bacteria</taxon>
        <taxon>Pseudomonadati</taxon>
        <taxon>Pseudomonadota</taxon>
        <taxon>Betaproteobacteria</taxon>
        <taxon>Burkholderiales</taxon>
        <taxon>Sphaerotilaceae</taxon>
        <taxon>Caldimonas</taxon>
    </lineage>
</organism>
<keyword evidence="6" id="KW-1185">Reference proteome</keyword>
<dbReference type="SUPFAM" id="SSF56801">
    <property type="entry name" value="Acetyl-CoA synthetase-like"/>
    <property type="match status" value="1"/>
</dbReference>
<dbReference type="Gene3D" id="3.30.300.30">
    <property type="match status" value="1"/>
</dbReference>
<dbReference type="PANTHER" id="PTHR43201:SF5">
    <property type="entry name" value="MEDIUM-CHAIN ACYL-COA LIGASE ACSF2, MITOCHONDRIAL"/>
    <property type="match status" value="1"/>
</dbReference>
<reference evidence="5 6" key="1">
    <citation type="submission" date="2015-05" db="EMBL/GenBank/DDBJ databases">
        <authorList>
            <person name="Tang B."/>
            <person name="Yu Y."/>
        </authorList>
    </citation>
    <scope>NUCLEOTIDE SEQUENCE [LARGE SCALE GENOMIC DNA]</scope>
    <source>
        <strain evidence="5 6">DSM 7029</strain>
    </source>
</reference>
<dbReference type="InterPro" id="IPR025110">
    <property type="entry name" value="AMP-bd_C"/>
</dbReference>
<feature type="domain" description="AMP-binding enzyme C-terminal" evidence="4">
    <location>
        <begin position="481"/>
        <end position="559"/>
    </location>
</feature>
<evidence type="ECO:0000259" key="3">
    <source>
        <dbReference type="Pfam" id="PF00501"/>
    </source>
</evidence>
<feature type="domain" description="AMP-dependent synthetase/ligase" evidence="3">
    <location>
        <begin position="48"/>
        <end position="430"/>
    </location>
</feature>
<protein>
    <submittedName>
        <fullName evidence="5">Long-chain acyl-CoA synthetase</fullName>
    </submittedName>
</protein>
<dbReference type="AlphaFoldDB" id="A0A0G3BG09"/>
<proteinExistence type="inferred from homology"/>
<dbReference type="InterPro" id="IPR000873">
    <property type="entry name" value="AMP-dep_synth/lig_dom"/>
</dbReference>
<dbReference type="Pfam" id="PF00501">
    <property type="entry name" value="AMP-binding"/>
    <property type="match status" value="1"/>
</dbReference>
<dbReference type="PANTHER" id="PTHR43201">
    <property type="entry name" value="ACYL-COA SYNTHETASE"/>
    <property type="match status" value="1"/>
</dbReference>
<dbReference type="GO" id="GO:0031956">
    <property type="term" value="F:medium-chain fatty acid-CoA ligase activity"/>
    <property type="evidence" value="ECO:0007669"/>
    <property type="project" value="TreeGrafter"/>
</dbReference>
<keyword evidence="2" id="KW-0436">Ligase</keyword>
<gene>
    <name evidence="5" type="ORF">AAW51_0202</name>
</gene>
<dbReference type="PATRIC" id="fig|413882.6.peg.209"/>
<dbReference type="InterPro" id="IPR042099">
    <property type="entry name" value="ANL_N_sf"/>
</dbReference>
<sequence length="599" mass="66011">MTALLLVPVAVVLAYLVFAVVRLGLPRRLALLAFWNGRVEHTLEEAERRHGQRTLFQLAQPLAWVGDLTWSARRTREVVERLSASWHHLGVRKGDRVAVYKRNDFDHFLFSLAAVRIGAIAVPMNVNVAGETAARFMERMGVRLLITDTQGYLRVHADGVSPPHTVRWVVLSDARALDGNPAGPLRVHRLADLLKRDLPAMPVCPRGAGDPLYIVHTSGTTDLPKGVIVTSEGMAQSLRSFVLFNPVSRADLACLALPLNHQVSHLYLHGILLMGLRCIVNSELAAPRLIRQIEEQRPTLFFAFPITYTRLIAAGALERGLDSVRIWGTTADASHEVQQRAFVTRGSFFRRLGIPVAGALFLDGLGSSEVGIAALLRITTPWTRRFGRRIGRRAPLGPRIRVADVEGRPVPRGEVGRLMIKGKSLFGGYWNAHDALYATTRDGWWFTGDLVLEGDDGELVHLDHEVDVMHTATGPVYTLPIEEVVLKHPGVLDTCVFGVRQDPEGPELPAAVVALRTDAAPVAASVLRRTLNATLGADQQLRHVWVIDWEEFPIGATGKTLKRKLRERYNAQLQGWVATLADTPCEPLLSQVGGSLQPA</sequence>
<dbReference type="EMBL" id="CP011371">
    <property type="protein sequence ID" value="AKJ26893.1"/>
    <property type="molecule type" value="Genomic_DNA"/>
</dbReference>
<evidence type="ECO:0000256" key="2">
    <source>
        <dbReference type="ARBA" id="ARBA00022598"/>
    </source>
</evidence>
<dbReference type="KEGG" id="pbh:AAW51_0202"/>
<dbReference type="InterPro" id="IPR045851">
    <property type="entry name" value="AMP-bd_C_sf"/>
</dbReference>
<evidence type="ECO:0000256" key="1">
    <source>
        <dbReference type="ARBA" id="ARBA00006432"/>
    </source>
</evidence>
<accession>A0A0G3BG09</accession>
<name>A0A0G3BG09_9BURK</name>
<dbReference type="GO" id="GO:0006631">
    <property type="term" value="P:fatty acid metabolic process"/>
    <property type="evidence" value="ECO:0007669"/>
    <property type="project" value="TreeGrafter"/>
</dbReference>